<dbReference type="EMBL" id="UFSM01000001">
    <property type="protein sequence ID" value="SUU87261.1"/>
    <property type="molecule type" value="Genomic_DNA"/>
</dbReference>
<dbReference type="RefSeq" id="WP_115729794.1">
    <property type="nucleotide sequence ID" value="NZ_BAAAVY010000033.1"/>
</dbReference>
<evidence type="ECO:0000313" key="2">
    <source>
        <dbReference type="Proteomes" id="UP000254701"/>
    </source>
</evidence>
<reference evidence="1 2" key="1">
    <citation type="submission" date="2018-06" db="EMBL/GenBank/DDBJ databases">
        <authorList>
            <consortium name="Pathogen Informatics"/>
            <person name="Doyle S."/>
        </authorList>
    </citation>
    <scope>NUCLEOTIDE SEQUENCE [LARGE SCALE GENOMIC DNA]</scope>
    <source>
        <strain evidence="1 2">NCTC10684</strain>
    </source>
</reference>
<evidence type="ECO:0000313" key="1">
    <source>
        <dbReference type="EMBL" id="SUU87261.1"/>
    </source>
</evidence>
<gene>
    <name evidence="1" type="ORF">NCTC10684_00453</name>
</gene>
<dbReference type="Proteomes" id="UP000254701">
    <property type="component" value="Unassembled WGS sequence"/>
</dbReference>
<dbReference type="InterPro" id="IPR032581">
    <property type="entry name" value="DUF4917"/>
</dbReference>
<name>A0A380WED7_AMIAI</name>
<proteinExistence type="predicted"/>
<dbReference type="OrthoDB" id="828244at2"/>
<accession>A0A380WED7</accession>
<sequence>MWSFEDAITDSTQFSKRHLLLGNGFSIALRPDIFHYGSLFQRADFSNHSQLPKVFDALATQDFELAIRSLEASAKIIPIYGIDGSASSVAMLDDAKALKDILVETIAANHPDIPVDIPDAKFWACRTFLHYFLGPNDGQVFTLNYDLLLYWTLMHEDAPLATEPIHLTTNDGFGNDETDPTADYVVWQGETGAHSARVHFLHGALHLFDAGDDLQKYTWIRTNARLVDQARSAIAGNKFPLFVAEGTSWQKKAKIRHNAYLYQGFKQLVANAQQTKVCFFIHGHSLAENDDHILRRLGTGRFPKLYVSLFGDPSSDSNKHIIARAQALAEMRKPSYPLNVDFYDAASAKVWG</sequence>
<protein>
    <recommendedName>
        <fullName evidence="3">DUF4917 domain-containing protein</fullName>
    </recommendedName>
</protein>
<organism evidence="1 2">
    <name type="scientific">Aminobacter aminovorans</name>
    <name type="common">Chelatobacter heintzii</name>
    <dbReference type="NCBI Taxonomy" id="83263"/>
    <lineage>
        <taxon>Bacteria</taxon>
        <taxon>Pseudomonadati</taxon>
        <taxon>Pseudomonadota</taxon>
        <taxon>Alphaproteobacteria</taxon>
        <taxon>Hyphomicrobiales</taxon>
        <taxon>Phyllobacteriaceae</taxon>
        <taxon>Aminobacter</taxon>
    </lineage>
</organism>
<evidence type="ECO:0008006" key="3">
    <source>
        <dbReference type="Google" id="ProtNLM"/>
    </source>
</evidence>
<dbReference type="Pfam" id="PF16263">
    <property type="entry name" value="DUF4917"/>
    <property type="match status" value="1"/>
</dbReference>
<dbReference type="AlphaFoldDB" id="A0A380WED7"/>